<keyword evidence="1" id="KW-1133">Transmembrane helix</keyword>
<feature type="transmembrane region" description="Helical" evidence="1">
    <location>
        <begin position="124"/>
        <end position="144"/>
    </location>
</feature>
<feature type="transmembrane region" description="Helical" evidence="1">
    <location>
        <begin position="91"/>
        <end position="112"/>
    </location>
</feature>
<accession>A0A166MC80</accession>
<evidence type="ECO:0000313" key="3">
    <source>
        <dbReference type="EMBL" id="KZP23848.1"/>
    </source>
</evidence>
<evidence type="ECO:0000256" key="1">
    <source>
        <dbReference type="SAM" id="Phobius"/>
    </source>
</evidence>
<sequence length="230" mass="25452">MDDLSLAGPDMLGEQLKQYLAFACLTLSVWDWLLALSDEYDIIRRTLSRRVFNWRSAGVISAYIVCRASSAGYAIVTVILAVAKFDSCRGIGRIICILYGISAPATALLFCFRVSAIYLNSRIMVAFFTLGWLAVTGCRAYDAYLGMLKFSSGPDRSCGIILPANGKIDAVSYVSLAVYDTVVYLAISWRLSSEPMTGSHWQARLSSFVSGTGLYRLSRTLLRDGQFYYL</sequence>
<keyword evidence="4" id="KW-1185">Reference proteome</keyword>
<evidence type="ECO:0000259" key="2">
    <source>
        <dbReference type="Pfam" id="PF20151"/>
    </source>
</evidence>
<keyword evidence="1" id="KW-0472">Membrane</keyword>
<gene>
    <name evidence="3" type="ORF">FIBSPDRAFT_447659</name>
</gene>
<dbReference type="InterPro" id="IPR045340">
    <property type="entry name" value="DUF6533"/>
</dbReference>
<dbReference type="Pfam" id="PF20151">
    <property type="entry name" value="DUF6533"/>
    <property type="match status" value="1"/>
</dbReference>
<reference evidence="3 4" key="1">
    <citation type="journal article" date="2016" name="Mol. Biol. Evol.">
        <title>Comparative Genomics of Early-Diverging Mushroom-Forming Fungi Provides Insights into the Origins of Lignocellulose Decay Capabilities.</title>
        <authorList>
            <person name="Nagy L.G."/>
            <person name="Riley R."/>
            <person name="Tritt A."/>
            <person name="Adam C."/>
            <person name="Daum C."/>
            <person name="Floudas D."/>
            <person name="Sun H."/>
            <person name="Yadav J.S."/>
            <person name="Pangilinan J."/>
            <person name="Larsson K.H."/>
            <person name="Matsuura K."/>
            <person name="Barry K."/>
            <person name="Labutti K."/>
            <person name="Kuo R."/>
            <person name="Ohm R.A."/>
            <person name="Bhattacharya S.S."/>
            <person name="Shirouzu T."/>
            <person name="Yoshinaga Y."/>
            <person name="Martin F.M."/>
            <person name="Grigoriev I.V."/>
            <person name="Hibbett D.S."/>
        </authorList>
    </citation>
    <scope>NUCLEOTIDE SEQUENCE [LARGE SCALE GENOMIC DNA]</scope>
    <source>
        <strain evidence="3 4">CBS 109695</strain>
    </source>
</reference>
<dbReference type="AlphaFoldDB" id="A0A166MC80"/>
<keyword evidence="1" id="KW-0812">Transmembrane</keyword>
<dbReference type="OrthoDB" id="3038990at2759"/>
<dbReference type="Proteomes" id="UP000076532">
    <property type="component" value="Unassembled WGS sequence"/>
</dbReference>
<dbReference type="EMBL" id="KV417530">
    <property type="protein sequence ID" value="KZP23848.1"/>
    <property type="molecule type" value="Genomic_DNA"/>
</dbReference>
<evidence type="ECO:0000313" key="4">
    <source>
        <dbReference type="Proteomes" id="UP000076532"/>
    </source>
</evidence>
<feature type="transmembrane region" description="Helical" evidence="1">
    <location>
        <begin position="19"/>
        <end position="36"/>
    </location>
</feature>
<organism evidence="3 4">
    <name type="scientific">Athelia psychrophila</name>
    <dbReference type="NCBI Taxonomy" id="1759441"/>
    <lineage>
        <taxon>Eukaryota</taxon>
        <taxon>Fungi</taxon>
        <taxon>Dikarya</taxon>
        <taxon>Basidiomycota</taxon>
        <taxon>Agaricomycotina</taxon>
        <taxon>Agaricomycetes</taxon>
        <taxon>Agaricomycetidae</taxon>
        <taxon>Atheliales</taxon>
        <taxon>Atheliaceae</taxon>
        <taxon>Athelia</taxon>
    </lineage>
</organism>
<proteinExistence type="predicted"/>
<protein>
    <recommendedName>
        <fullName evidence="2">DUF6533 domain-containing protein</fullName>
    </recommendedName>
</protein>
<feature type="domain" description="DUF6533" evidence="2">
    <location>
        <begin position="19"/>
        <end position="67"/>
    </location>
</feature>
<feature type="transmembrane region" description="Helical" evidence="1">
    <location>
        <begin position="57"/>
        <end position="85"/>
    </location>
</feature>
<name>A0A166MC80_9AGAM</name>